<sequence length="95" mass="9857">MHRTRRLAVAVAGAALAAPLLSTPPAHADGLHECFSAERTPTEDGYYKLTANGCAGGGYVDVVVKVMVGPAAGSHRCRSLFSWNGFLSANGCRPA</sequence>
<dbReference type="EMBL" id="BAAATD010000020">
    <property type="protein sequence ID" value="GAA2635633.1"/>
    <property type="molecule type" value="Genomic_DNA"/>
</dbReference>
<evidence type="ECO:0000313" key="3">
    <source>
        <dbReference type="Proteomes" id="UP001501509"/>
    </source>
</evidence>
<protein>
    <recommendedName>
        <fullName evidence="4">Secreted protein</fullName>
    </recommendedName>
</protein>
<dbReference type="RefSeq" id="WP_344548531.1">
    <property type="nucleotide sequence ID" value="NZ_BAAATD010000020.1"/>
</dbReference>
<accession>A0ABP6D727</accession>
<name>A0ABP6D727_9ACTN</name>
<dbReference type="PROSITE" id="PS51318">
    <property type="entry name" value="TAT"/>
    <property type="match status" value="1"/>
</dbReference>
<proteinExistence type="predicted"/>
<evidence type="ECO:0000313" key="2">
    <source>
        <dbReference type="EMBL" id="GAA2635633.1"/>
    </source>
</evidence>
<evidence type="ECO:0000256" key="1">
    <source>
        <dbReference type="SAM" id="SignalP"/>
    </source>
</evidence>
<reference evidence="3" key="1">
    <citation type="journal article" date="2019" name="Int. J. Syst. Evol. Microbiol.">
        <title>The Global Catalogue of Microorganisms (GCM) 10K type strain sequencing project: providing services to taxonomists for standard genome sequencing and annotation.</title>
        <authorList>
            <consortium name="The Broad Institute Genomics Platform"/>
            <consortium name="The Broad Institute Genome Sequencing Center for Infectious Disease"/>
            <person name="Wu L."/>
            <person name="Ma J."/>
        </authorList>
    </citation>
    <scope>NUCLEOTIDE SEQUENCE [LARGE SCALE GENOMIC DNA]</scope>
    <source>
        <strain evidence="3">JCM 6833</strain>
    </source>
</reference>
<dbReference type="Proteomes" id="UP001501509">
    <property type="component" value="Unassembled WGS sequence"/>
</dbReference>
<gene>
    <name evidence="2" type="ORF">GCM10010411_88350</name>
</gene>
<keyword evidence="1" id="KW-0732">Signal</keyword>
<keyword evidence="3" id="KW-1185">Reference proteome</keyword>
<feature type="signal peptide" evidence="1">
    <location>
        <begin position="1"/>
        <end position="28"/>
    </location>
</feature>
<dbReference type="InterPro" id="IPR006311">
    <property type="entry name" value="TAT_signal"/>
</dbReference>
<evidence type="ECO:0008006" key="4">
    <source>
        <dbReference type="Google" id="ProtNLM"/>
    </source>
</evidence>
<organism evidence="2 3">
    <name type="scientific">Actinomadura fulvescens</name>
    <dbReference type="NCBI Taxonomy" id="46160"/>
    <lineage>
        <taxon>Bacteria</taxon>
        <taxon>Bacillati</taxon>
        <taxon>Actinomycetota</taxon>
        <taxon>Actinomycetes</taxon>
        <taxon>Streptosporangiales</taxon>
        <taxon>Thermomonosporaceae</taxon>
        <taxon>Actinomadura</taxon>
    </lineage>
</organism>
<comment type="caution">
    <text evidence="2">The sequence shown here is derived from an EMBL/GenBank/DDBJ whole genome shotgun (WGS) entry which is preliminary data.</text>
</comment>
<feature type="chain" id="PRO_5045981564" description="Secreted protein" evidence="1">
    <location>
        <begin position="29"/>
        <end position="95"/>
    </location>
</feature>